<evidence type="ECO:0000259" key="3">
    <source>
        <dbReference type="Pfam" id="PF01471"/>
    </source>
</evidence>
<name>A0A7H8XGQ8_9ACTN</name>
<dbReference type="InterPro" id="IPR036365">
    <property type="entry name" value="PGBD-like_sf"/>
</dbReference>
<dbReference type="GeneID" id="301310271"/>
<dbReference type="InterPro" id="IPR050465">
    <property type="entry name" value="UPF0194_transport"/>
</dbReference>
<reference evidence="4 5" key="1">
    <citation type="submission" date="2020-07" db="EMBL/GenBank/DDBJ databases">
        <title>A bifunctional nitrone conjugated secondary metabolite targeting the ribosome.</title>
        <authorList>
            <person name="Limbrick E.M."/>
            <person name="Graf M."/>
            <person name="Derewacz D.K."/>
            <person name="Nguyen F."/>
            <person name="Spraggins J.M."/>
            <person name="Wieland M."/>
            <person name="Ynigez-Gutierrez A.E."/>
            <person name="Reisman B.J."/>
            <person name="Zinshteyn B."/>
            <person name="McCulloch K."/>
            <person name="Iverson T.M."/>
            <person name="Green R."/>
            <person name="Wilson D.N."/>
            <person name="Bachmann B.O."/>
        </authorList>
    </citation>
    <scope>NUCLEOTIDE SEQUENCE [LARGE SCALE GENOMIC DNA]</scope>
    <source>
        <strain evidence="5">aurantiaca</strain>
    </source>
</reference>
<accession>A0A7H8XGQ8</accession>
<dbReference type="Gene3D" id="1.10.101.10">
    <property type="entry name" value="PGBD-like superfamily/PGBD"/>
    <property type="match status" value="1"/>
</dbReference>
<evidence type="ECO:0000313" key="5">
    <source>
        <dbReference type="Proteomes" id="UP000509335"/>
    </source>
</evidence>
<dbReference type="AlphaFoldDB" id="A0A7H8XGQ8"/>
<sequence length="362" mass="38047">MSAATADRSGGPVRVRRERRRRWLLGSVVAVAVLTTGGATAYSRLQHVSAEPTRKATPRRTATVVRTDLVERIVVDGTVGYGRSSPVTGRRAGTITWLPSPGALVGRGERLYSVDADPVPLLVGDTPMYRDIGDGVSAGPDVLVLERNLDALGYDVGTVDGRFRSGTRRALGEWQRKLGLSETGRLALGDVVVLPGEVRVDKVTGQLGGSAQGEVLDVTGVGRLVRAGLEEAQRRFARPAAKVRLDLADGRSTTGTVRSVAAADADEEDRAALTVTIDFTDPALATKVDTGPVTVRFDGVSRADALALPVEALLALREGGYGIEAVEGEQRYHAVELGLFADGMVEVSGDGVVEGMTVVVAG</sequence>
<dbReference type="RefSeq" id="WP_178063545.1">
    <property type="nucleotide sequence ID" value="NZ_JBICTT010000006.1"/>
</dbReference>
<dbReference type="GO" id="GO:0030313">
    <property type="term" value="C:cell envelope"/>
    <property type="evidence" value="ECO:0007669"/>
    <property type="project" value="UniProtKB-SubCell"/>
</dbReference>
<dbReference type="InterPro" id="IPR002477">
    <property type="entry name" value="Peptidoglycan-bd-like"/>
</dbReference>
<keyword evidence="2" id="KW-0175">Coiled coil</keyword>
<organism evidence="4 5">
    <name type="scientific">Micromonospora carbonacea</name>
    <dbReference type="NCBI Taxonomy" id="47853"/>
    <lineage>
        <taxon>Bacteria</taxon>
        <taxon>Bacillati</taxon>
        <taxon>Actinomycetota</taxon>
        <taxon>Actinomycetes</taxon>
        <taxon>Micromonosporales</taxon>
        <taxon>Micromonosporaceae</taxon>
        <taxon>Micromonospora</taxon>
    </lineage>
</organism>
<evidence type="ECO:0000256" key="1">
    <source>
        <dbReference type="ARBA" id="ARBA00004196"/>
    </source>
</evidence>
<gene>
    <name evidence="4" type="ORF">HXZ27_06315</name>
</gene>
<dbReference type="PANTHER" id="PTHR32347">
    <property type="entry name" value="EFFLUX SYSTEM COMPONENT YKNX-RELATED"/>
    <property type="match status" value="1"/>
</dbReference>
<dbReference type="EMBL" id="CP058322">
    <property type="protein sequence ID" value="QLD23870.1"/>
    <property type="molecule type" value="Genomic_DNA"/>
</dbReference>
<proteinExistence type="predicted"/>
<dbReference type="Pfam" id="PF01471">
    <property type="entry name" value="PG_binding_1"/>
    <property type="match status" value="1"/>
</dbReference>
<dbReference type="Proteomes" id="UP000509335">
    <property type="component" value="Chromosome"/>
</dbReference>
<evidence type="ECO:0000256" key="2">
    <source>
        <dbReference type="ARBA" id="ARBA00023054"/>
    </source>
</evidence>
<dbReference type="KEGG" id="mcab:HXZ27_06315"/>
<dbReference type="PANTHER" id="PTHR32347:SF29">
    <property type="entry name" value="UPF0194 MEMBRANE PROTEIN YBHG"/>
    <property type="match status" value="1"/>
</dbReference>
<evidence type="ECO:0000313" key="4">
    <source>
        <dbReference type="EMBL" id="QLD23870.1"/>
    </source>
</evidence>
<protein>
    <submittedName>
        <fullName evidence="4">Peptidoglycan-binding protein</fullName>
    </submittedName>
</protein>
<dbReference type="InterPro" id="IPR036366">
    <property type="entry name" value="PGBDSf"/>
</dbReference>
<comment type="subcellular location">
    <subcellularLocation>
        <location evidence="1">Cell envelope</location>
    </subcellularLocation>
</comment>
<dbReference type="SUPFAM" id="SSF47090">
    <property type="entry name" value="PGBD-like"/>
    <property type="match status" value="1"/>
</dbReference>
<feature type="domain" description="Peptidoglycan binding-like" evidence="3">
    <location>
        <begin position="139"/>
        <end position="186"/>
    </location>
</feature>